<evidence type="ECO:0000256" key="2">
    <source>
        <dbReference type="ARBA" id="ARBA00022723"/>
    </source>
</evidence>
<dbReference type="PANTHER" id="PTHR22814">
    <property type="entry name" value="COPPER TRANSPORT PROTEIN ATOX1-RELATED"/>
    <property type="match status" value="1"/>
</dbReference>
<dbReference type="FunFam" id="3.30.70.100:FF:000008">
    <property type="entry name" value="Copper transport protein ATOX1"/>
    <property type="match status" value="1"/>
</dbReference>
<dbReference type="Gene3D" id="3.30.70.100">
    <property type="match status" value="1"/>
</dbReference>
<evidence type="ECO:0000259" key="4">
    <source>
        <dbReference type="PROSITE" id="PS50846"/>
    </source>
</evidence>
<comment type="caution">
    <text evidence="5">The sequence shown here is derived from an EMBL/GenBank/DDBJ whole genome shotgun (WGS) entry which is preliminary data.</text>
</comment>
<evidence type="ECO:0000313" key="5">
    <source>
        <dbReference type="EMBL" id="KAK1409688.1"/>
    </source>
</evidence>
<accession>A0AAD8JTP6</accession>
<dbReference type="GO" id="GO:0046872">
    <property type="term" value="F:metal ion binding"/>
    <property type="evidence" value="ECO:0007669"/>
    <property type="project" value="UniProtKB-KW"/>
</dbReference>
<feature type="region of interest" description="Disordered" evidence="3">
    <location>
        <begin position="125"/>
        <end position="182"/>
    </location>
</feature>
<gene>
    <name evidence="5" type="ORF">QVD17_36217</name>
</gene>
<dbReference type="EMBL" id="JAUHHV010000010">
    <property type="protein sequence ID" value="KAK1409688.1"/>
    <property type="molecule type" value="Genomic_DNA"/>
</dbReference>
<dbReference type="SUPFAM" id="SSF55008">
    <property type="entry name" value="HMA, heavy metal-associated domain"/>
    <property type="match status" value="1"/>
</dbReference>
<evidence type="ECO:0000256" key="1">
    <source>
        <dbReference type="ARBA" id="ARBA00004170"/>
    </source>
</evidence>
<sequence length="182" mass="18930">MNFSHILQTLFYLFPNNSTMSQTVVLKVAMSCGGCAGAVKRVLTNMEGVETFDIDLEQKKVTVKGNIEPDAVLQIVSKTGKKTEFWPKEASPCCCGPKKPVEPVAAPSSEPGEVVEPVAAPSCEAAKPVAVPSSEAAKPVAAPSSEVTKPVDAPSSEAEKLVEPVAAPSSEAENPVKPVVAA</sequence>
<name>A0AAD8JTP6_TARER</name>
<dbReference type="Proteomes" id="UP001229421">
    <property type="component" value="Unassembled WGS sequence"/>
</dbReference>
<comment type="subcellular location">
    <subcellularLocation>
        <location evidence="1">Membrane</location>
        <topology evidence="1">Peripheral membrane protein</topology>
    </subcellularLocation>
</comment>
<dbReference type="AlphaFoldDB" id="A0AAD8JTP6"/>
<dbReference type="GO" id="GO:0016020">
    <property type="term" value="C:membrane"/>
    <property type="evidence" value="ECO:0007669"/>
    <property type="project" value="UniProtKB-SubCell"/>
</dbReference>
<evidence type="ECO:0000256" key="3">
    <source>
        <dbReference type="SAM" id="MobiDB-lite"/>
    </source>
</evidence>
<evidence type="ECO:0000313" key="6">
    <source>
        <dbReference type="Proteomes" id="UP001229421"/>
    </source>
</evidence>
<reference evidence="5" key="1">
    <citation type="journal article" date="2023" name="bioRxiv">
        <title>Improved chromosome-level genome assembly for marigold (Tagetes erecta).</title>
        <authorList>
            <person name="Jiang F."/>
            <person name="Yuan L."/>
            <person name="Wang S."/>
            <person name="Wang H."/>
            <person name="Xu D."/>
            <person name="Wang A."/>
            <person name="Fan W."/>
        </authorList>
    </citation>
    <scope>NUCLEOTIDE SEQUENCE</scope>
    <source>
        <strain evidence="5">WSJ</strain>
        <tissue evidence="5">Leaf</tissue>
    </source>
</reference>
<dbReference type="PANTHER" id="PTHR22814:SF287">
    <property type="entry name" value="COPPER TRANSPORT PROTEIN ATX1"/>
    <property type="match status" value="1"/>
</dbReference>
<dbReference type="GO" id="GO:0009626">
    <property type="term" value="P:plant-type hypersensitive response"/>
    <property type="evidence" value="ECO:0007669"/>
    <property type="project" value="UniProtKB-KW"/>
</dbReference>
<dbReference type="PROSITE" id="PS50846">
    <property type="entry name" value="HMA_2"/>
    <property type="match status" value="1"/>
</dbReference>
<dbReference type="Pfam" id="PF00403">
    <property type="entry name" value="HMA"/>
    <property type="match status" value="1"/>
</dbReference>
<keyword evidence="6" id="KW-1185">Reference proteome</keyword>
<protein>
    <recommendedName>
        <fullName evidence="4">HMA domain-containing protein</fullName>
    </recommendedName>
</protein>
<dbReference type="InterPro" id="IPR006121">
    <property type="entry name" value="HMA_dom"/>
</dbReference>
<organism evidence="5 6">
    <name type="scientific">Tagetes erecta</name>
    <name type="common">African marigold</name>
    <dbReference type="NCBI Taxonomy" id="13708"/>
    <lineage>
        <taxon>Eukaryota</taxon>
        <taxon>Viridiplantae</taxon>
        <taxon>Streptophyta</taxon>
        <taxon>Embryophyta</taxon>
        <taxon>Tracheophyta</taxon>
        <taxon>Spermatophyta</taxon>
        <taxon>Magnoliopsida</taxon>
        <taxon>eudicotyledons</taxon>
        <taxon>Gunneridae</taxon>
        <taxon>Pentapetalae</taxon>
        <taxon>asterids</taxon>
        <taxon>campanulids</taxon>
        <taxon>Asterales</taxon>
        <taxon>Asteraceae</taxon>
        <taxon>Asteroideae</taxon>
        <taxon>Heliantheae alliance</taxon>
        <taxon>Tageteae</taxon>
        <taxon>Tagetes</taxon>
    </lineage>
</organism>
<dbReference type="CDD" id="cd00371">
    <property type="entry name" value="HMA"/>
    <property type="match status" value="1"/>
</dbReference>
<feature type="domain" description="HMA" evidence="4">
    <location>
        <begin position="21"/>
        <end position="84"/>
    </location>
</feature>
<proteinExistence type="predicted"/>
<dbReference type="InterPro" id="IPR036163">
    <property type="entry name" value="HMA_dom_sf"/>
</dbReference>
<keyword evidence="2" id="KW-0479">Metal-binding</keyword>